<reference evidence="2" key="1">
    <citation type="journal article" date="2019" name="Sci. Rep.">
        <title>Draft genome of Tanacetum cinerariifolium, the natural source of mosquito coil.</title>
        <authorList>
            <person name="Yamashiro T."/>
            <person name="Shiraishi A."/>
            <person name="Satake H."/>
            <person name="Nakayama K."/>
        </authorList>
    </citation>
    <scope>NUCLEOTIDE SEQUENCE</scope>
</reference>
<gene>
    <name evidence="2" type="ORF">Tci_042390</name>
</gene>
<dbReference type="AlphaFoldDB" id="A0A6L2MCH5"/>
<feature type="region of interest" description="Disordered" evidence="1">
    <location>
        <begin position="119"/>
        <end position="203"/>
    </location>
</feature>
<comment type="caution">
    <text evidence="2">The sequence shown here is derived from an EMBL/GenBank/DDBJ whole genome shotgun (WGS) entry which is preliminary data.</text>
</comment>
<evidence type="ECO:0000313" key="2">
    <source>
        <dbReference type="EMBL" id="GEU70412.1"/>
    </source>
</evidence>
<protein>
    <submittedName>
        <fullName evidence="2">Uncharacterized protein</fullName>
    </submittedName>
</protein>
<feature type="compositionally biased region" description="Polar residues" evidence="1">
    <location>
        <begin position="135"/>
        <end position="146"/>
    </location>
</feature>
<proteinExistence type="predicted"/>
<dbReference type="EMBL" id="BKCJ010006107">
    <property type="protein sequence ID" value="GEU70412.1"/>
    <property type="molecule type" value="Genomic_DNA"/>
</dbReference>
<accession>A0A6L2MCH5</accession>
<sequence length="847" mass="94869">MNMKTGVSKAMVNPLVSTRDKHAIDVEPIVPRLRNSRNAHLDYLRHLKESVEMIRDIIEEAKVVKPLDRSIVSACRYTKHSQELLEYVIDKMADVNVPSDQTPTIAPPVRADDQILPQIRTPTSSGPLQLPPTDPNAQAEGQTGSDTDAHAEGQAGSNPDETSEGQARSNPDETSKGQAGPDPGNAEAKVQSTSSPVVHAGSDREHMDLDVANVSPQPSTEQLYEGFTTTVYPNVEENLKLAIEEPVLLEEPASSSGTLSSLQHLSRDFSFGDQFFSDKPSDADKTIETEVESMVNVPIQQALSSISLMTSHTIDLTSRPESPKEHQQLKATTTDTTTTTTTTTLPPQAPQQSTTEAMMERLDKHGARLYTLEQLDIPQQVSIAVSEVVTGPVDWVMQAPLRNRFRDLPEADMKVILHQRMWESDSYMSHEDHMQLFEALEKSINRDHSEELAHDLAEAQKKRKKGRESPKTPPGSPSNQPPPPPPPAGPSGTSGDPRASGSQVTTPPPPPTSTNQDSPSKCSAAPSPAKTAATTEHQAWSTPDVTLKPLVSLTPEDLDMDEAMGPDEQVQLSDEEDIGSAHIPTVNLRQGWWKPFEEERPTTPEPACKGRRPALSISKMKAAYYPDAGLEQMVLDQFWIEEDTVRTHMRILSVVRIQVFSMYGYDYMKKIVLCRADLNEHVIVERDFKYLYPSVFEDLNLLNLQEDFQLGIESYQTQVNLTKPQWTATGFEYKHDYTVIESPRAVIFQDKYGVQMMMRFNEIHKLSDGTLQQIVEALDYRVKEFQINMMNPVLNTRFWTRKDVDRCNAFMFTIQRCLRTRGIFLNLESFVGGRVREGDYRLLRRTD</sequence>
<organism evidence="2">
    <name type="scientific">Tanacetum cinerariifolium</name>
    <name type="common">Dalmatian daisy</name>
    <name type="synonym">Chrysanthemum cinerariifolium</name>
    <dbReference type="NCBI Taxonomy" id="118510"/>
    <lineage>
        <taxon>Eukaryota</taxon>
        <taxon>Viridiplantae</taxon>
        <taxon>Streptophyta</taxon>
        <taxon>Embryophyta</taxon>
        <taxon>Tracheophyta</taxon>
        <taxon>Spermatophyta</taxon>
        <taxon>Magnoliopsida</taxon>
        <taxon>eudicotyledons</taxon>
        <taxon>Gunneridae</taxon>
        <taxon>Pentapetalae</taxon>
        <taxon>asterids</taxon>
        <taxon>campanulids</taxon>
        <taxon>Asterales</taxon>
        <taxon>Asteraceae</taxon>
        <taxon>Asteroideae</taxon>
        <taxon>Anthemideae</taxon>
        <taxon>Anthemidinae</taxon>
        <taxon>Tanacetum</taxon>
    </lineage>
</organism>
<feature type="compositionally biased region" description="Low complexity" evidence="1">
    <location>
        <begin position="332"/>
        <end position="344"/>
    </location>
</feature>
<name>A0A6L2MCH5_TANCI</name>
<feature type="region of interest" description="Disordered" evidence="1">
    <location>
        <begin position="315"/>
        <end position="354"/>
    </location>
</feature>
<evidence type="ECO:0000256" key="1">
    <source>
        <dbReference type="SAM" id="MobiDB-lite"/>
    </source>
</evidence>
<feature type="region of interest" description="Disordered" evidence="1">
    <location>
        <begin position="458"/>
        <end position="543"/>
    </location>
</feature>
<feature type="compositionally biased region" description="Polar residues" evidence="1">
    <location>
        <begin position="155"/>
        <end position="169"/>
    </location>
</feature>
<feature type="compositionally biased region" description="Low complexity" evidence="1">
    <location>
        <begin position="518"/>
        <end position="535"/>
    </location>
</feature>
<feature type="compositionally biased region" description="Pro residues" evidence="1">
    <location>
        <begin position="471"/>
        <end position="489"/>
    </location>
</feature>